<dbReference type="InterPro" id="IPR048958">
    <property type="entry name" value="Polysacc_lyase_14"/>
</dbReference>
<name>A0A9P6FNK3_9FUNG</name>
<evidence type="ECO:0000259" key="1">
    <source>
        <dbReference type="Pfam" id="PF21294"/>
    </source>
</evidence>
<evidence type="ECO:0000313" key="2">
    <source>
        <dbReference type="EMBL" id="KAF9578356.1"/>
    </source>
</evidence>
<dbReference type="Proteomes" id="UP000780801">
    <property type="component" value="Unassembled WGS sequence"/>
</dbReference>
<reference evidence="2" key="1">
    <citation type="journal article" date="2020" name="Fungal Divers.">
        <title>Resolving the Mortierellaceae phylogeny through synthesis of multi-gene phylogenetics and phylogenomics.</title>
        <authorList>
            <person name="Vandepol N."/>
            <person name="Liber J."/>
            <person name="Desiro A."/>
            <person name="Na H."/>
            <person name="Kennedy M."/>
            <person name="Barry K."/>
            <person name="Grigoriev I.V."/>
            <person name="Miller A.N."/>
            <person name="O'Donnell K."/>
            <person name="Stajich J.E."/>
            <person name="Bonito G."/>
        </authorList>
    </citation>
    <scope>NUCLEOTIDE SEQUENCE</scope>
    <source>
        <strain evidence="2">KOD1015</strain>
    </source>
</reference>
<sequence length="262" mass="27941">MGLLSVSHHAALTVAAADSPLTRQQIYDQEGFVKNWIAPMPNAPIAAAGANDPSGMSGERFIVQNWSTNYKSIPVGGNGLSFVSDPFSGGSSPIVSGGKLPGVYGGSPKDGCSGGKTSADCLTVRLMWREVGHGEVYAYIPTPPSSNFCKDDQVMCNDKYGISVGRGMIYFTAGVWSHIDVVMELNEPASKQNGKLKVYLDGNRVITMDNVPYRTTGMVGFQGLMFSSFFGGADPSYATPVDTSVYFKNLQMSVGEPATLYE</sequence>
<dbReference type="AlphaFoldDB" id="A0A9P6FNK3"/>
<feature type="non-terminal residue" evidence="2">
    <location>
        <position position="262"/>
    </location>
</feature>
<dbReference type="Pfam" id="PF21294">
    <property type="entry name" value="Polysacc_lyase_14"/>
    <property type="match status" value="1"/>
</dbReference>
<dbReference type="EMBL" id="JAABOA010003738">
    <property type="protein sequence ID" value="KAF9578356.1"/>
    <property type="molecule type" value="Genomic_DNA"/>
</dbReference>
<dbReference type="Gene3D" id="2.60.120.200">
    <property type="match status" value="1"/>
</dbReference>
<keyword evidence="3" id="KW-1185">Reference proteome</keyword>
<organism evidence="2 3">
    <name type="scientific">Lunasporangiospora selenospora</name>
    <dbReference type="NCBI Taxonomy" id="979761"/>
    <lineage>
        <taxon>Eukaryota</taxon>
        <taxon>Fungi</taxon>
        <taxon>Fungi incertae sedis</taxon>
        <taxon>Mucoromycota</taxon>
        <taxon>Mortierellomycotina</taxon>
        <taxon>Mortierellomycetes</taxon>
        <taxon>Mortierellales</taxon>
        <taxon>Mortierellaceae</taxon>
        <taxon>Lunasporangiospora</taxon>
    </lineage>
</organism>
<dbReference type="PANTHER" id="PTHR40124">
    <property type="match status" value="1"/>
</dbReference>
<accession>A0A9P6FNK3</accession>
<evidence type="ECO:0000313" key="3">
    <source>
        <dbReference type="Proteomes" id="UP000780801"/>
    </source>
</evidence>
<gene>
    <name evidence="2" type="ORF">BGW38_005882</name>
</gene>
<protein>
    <recommendedName>
        <fullName evidence="1">Polysaccharide lyase 14 domain-containing protein</fullName>
    </recommendedName>
</protein>
<proteinExistence type="predicted"/>
<comment type="caution">
    <text evidence="2">The sequence shown here is derived from an EMBL/GenBank/DDBJ whole genome shotgun (WGS) entry which is preliminary data.</text>
</comment>
<feature type="domain" description="Polysaccharide lyase 14" evidence="1">
    <location>
        <begin position="95"/>
        <end position="250"/>
    </location>
</feature>
<dbReference type="PANTHER" id="PTHR40124:SF1">
    <property type="entry name" value="DISAGGREGATASE RELATED REPEAT PROTEIN"/>
    <property type="match status" value="1"/>
</dbReference>
<dbReference type="OrthoDB" id="2395160at2759"/>